<dbReference type="SUPFAM" id="SSF46894">
    <property type="entry name" value="C-terminal effector domain of the bipartite response regulators"/>
    <property type="match status" value="1"/>
</dbReference>
<evidence type="ECO:0000313" key="5">
    <source>
        <dbReference type="EMBL" id="CRY56933.1"/>
    </source>
</evidence>
<evidence type="ECO:0000256" key="1">
    <source>
        <dbReference type="ARBA" id="ARBA00023125"/>
    </source>
</evidence>
<keyword evidence="3" id="KW-0472">Membrane</keyword>
<protein>
    <submittedName>
        <fullName evidence="5">Reguatory protein</fullName>
    </submittedName>
</protein>
<feature type="transmembrane region" description="Helical" evidence="3">
    <location>
        <begin position="134"/>
        <end position="155"/>
    </location>
</feature>
<dbReference type="SMART" id="SM00862">
    <property type="entry name" value="Trans_reg_C"/>
    <property type="match status" value="1"/>
</dbReference>
<organism evidence="5 6">
    <name type="scientific">Yersinia intermedia</name>
    <dbReference type="NCBI Taxonomy" id="631"/>
    <lineage>
        <taxon>Bacteria</taxon>
        <taxon>Pseudomonadati</taxon>
        <taxon>Pseudomonadota</taxon>
        <taxon>Gammaproteobacteria</taxon>
        <taxon>Enterobacterales</taxon>
        <taxon>Yersiniaceae</taxon>
        <taxon>Yersinia</taxon>
    </lineage>
</organism>
<keyword evidence="3" id="KW-0812">Transmembrane</keyword>
<reference evidence="6" key="1">
    <citation type="submission" date="2015-03" db="EMBL/GenBank/DDBJ databases">
        <authorList>
            <consortium name="Pathogen Informatics"/>
        </authorList>
    </citation>
    <scope>NUCLEOTIDE SEQUENCE [LARGE SCALE GENOMIC DNA]</scope>
    <source>
        <strain evidence="6">R148</strain>
    </source>
</reference>
<evidence type="ECO:0000256" key="2">
    <source>
        <dbReference type="PROSITE-ProRule" id="PRU01091"/>
    </source>
</evidence>
<sequence>MDKNFIVNGNVIFSPNSGAVSSLLTGTTVKLNAPTAQLLEAFVTRAGIVISQRELYKIAWGEKGANVTPNTLYQNISLLRKALNDVGISGESVTTVRGKGFMFTVSAITENINEDDVKEEVLFHIEDNNPKKNIIIRIFLIAASLIITTLLFFYVNSRLTNIVKNSDEFIFSHSVKNCSIYYEKGSDIKLIASEIEVFLSSSQSSCQTHPFHYFSFSQIHSTVSLIACKDKIMKGHKNSCRTELFYSLNQ</sequence>
<dbReference type="PROSITE" id="PS51755">
    <property type="entry name" value="OMPR_PHOB"/>
    <property type="match status" value="1"/>
</dbReference>
<dbReference type="RefSeq" id="WP_019211790.1">
    <property type="nucleotide sequence ID" value="NZ_CWJI01000019.1"/>
</dbReference>
<dbReference type="InterPro" id="IPR001867">
    <property type="entry name" value="OmpR/PhoB-type_DNA-bd"/>
</dbReference>
<keyword evidence="3" id="KW-1133">Transmembrane helix</keyword>
<feature type="DNA-binding region" description="OmpR/PhoB-type" evidence="2">
    <location>
        <begin position="3"/>
        <end position="105"/>
    </location>
</feature>
<dbReference type="CDD" id="cd00383">
    <property type="entry name" value="trans_reg_C"/>
    <property type="match status" value="1"/>
</dbReference>
<name>A0A0H5M0E0_YERIN</name>
<dbReference type="Gene3D" id="1.10.10.10">
    <property type="entry name" value="Winged helix-like DNA-binding domain superfamily/Winged helix DNA-binding domain"/>
    <property type="match status" value="1"/>
</dbReference>
<dbReference type="GO" id="GO:0003677">
    <property type="term" value="F:DNA binding"/>
    <property type="evidence" value="ECO:0007669"/>
    <property type="project" value="UniProtKB-UniRule"/>
</dbReference>
<dbReference type="Pfam" id="PF00486">
    <property type="entry name" value="Trans_reg_C"/>
    <property type="match status" value="1"/>
</dbReference>
<dbReference type="InterPro" id="IPR016032">
    <property type="entry name" value="Sig_transdc_resp-reg_C-effctor"/>
</dbReference>
<dbReference type="EMBL" id="CWJI01000019">
    <property type="protein sequence ID" value="CRY56933.1"/>
    <property type="molecule type" value="Genomic_DNA"/>
</dbReference>
<dbReference type="GO" id="GO:0000160">
    <property type="term" value="P:phosphorelay signal transduction system"/>
    <property type="evidence" value="ECO:0007669"/>
    <property type="project" value="InterPro"/>
</dbReference>
<feature type="domain" description="OmpR/PhoB-type" evidence="4">
    <location>
        <begin position="3"/>
        <end position="105"/>
    </location>
</feature>
<evidence type="ECO:0000313" key="6">
    <source>
        <dbReference type="Proteomes" id="UP000043316"/>
    </source>
</evidence>
<evidence type="ECO:0000256" key="3">
    <source>
        <dbReference type="SAM" id="Phobius"/>
    </source>
</evidence>
<evidence type="ECO:0000259" key="4">
    <source>
        <dbReference type="PROSITE" id="PS51755"/>
    </source>
</evidence>
<dbReference type="Proteomes" id="UP000043316">
    <property type="component" value="Unassembled WGS sequence"/>
</dbReference>
<dbReference type="AlphaFoldDB" id="A0A0H5M0E0"/>
<dbReference type="GeneID" id="61816443"/>
<gene>
    <name evidence="5" type="ORF">ERS008476_03980</name>
</gene>
<proteinExistence type="predicted"/>
<dbReference type="GO" id="GO:0006355">
    <property type="term" value="P:regulation of DNA-templated transcription"/>
    <property type="evidence" value="ECO:0007669"/>
    <property type="project" value="InterPro"/>
</dbReference>
<dbReference type="InterPro" id="IPR036388">
    <property type="entry name" value="WH-like_DNA-bd_sf"/>
</dbReference>
<keyword evidence="1 2" id="KW-0238">DNA-binding</keyword>
<accession>A0A0H5M0E0</accession>